<evidence type="ECO:0000259" key="2">
    <source>
        <dbReference type="SMART" id="SM01007"/>
    </source>
</evidence>
<dbReference type="InterPro" id="IPR001303">
    <property type="entry name" value="Aldolase_II/adducin_N"/>
</dbReference>
<dbReference type="PANTHER" id="PTHR10672">
    <property type="entry name" value="ADDUCIN"/>
    <property type="match status" value="1"/>
</dbReference>
<reference evidence="3" key="1">
    <citation type="submission" date="2022-10" db="EMBL/GenBank/DDBJ databases">
        <title>Culturing micro-colonial fungi from biological soil crusts in the Mojave desert and describing Neophaeococcomyces mojavensis, and introducing the new genera and species Taxawa tesnikishii.</title>
        <authorList>
            <person name="Kurbessoian T."/>
            <person name="Stajich J.E."/>
        </authorList>
    </citation>
    <scope>NUCLEOTIDE SEQUENCE</scope>
    <source>
        <strain evidence="3">TK_35</strain>
    </source>
</reference>
<feature type="domain" description="Class II aldolase/adducin N-terminal" evidence="2">
    <location>
        <begin position="76"/>
        <end position="292"/>
    </location>
</feature>
<accession>A0AA39CRH9</accession>
<dbReference type="SMART" id="SM01007">
    <property type="entry name" value="Aldolase_II"/>
    <property type="match status" value="1"/>
</dbReference>
<evidence type="ECO:0000313" key="4">
    <source>
        <dbReference type="Proteomes" id="UP001172681"/>
    </source>
</evidence>
<proteinExistence type="predicted"/>
<dbReference type="InterPro" id="IPR051017">
    <property type="entry name" value="Aldolase-II_Adducin_sf"/>
</dbReference>
<feature type="compositionally biased region" description="Low complexity" evidence="1">
    <location>
        <begin position="1"/>
        <end position="18"/>
    </location>
</feature>
<dbReference type="Gene3D" id="3.40.225.10">
    <property type="entry name" value="Class II aldolase/adducin N-terminal domain"/>
    <property type="match status" value="2"/>
</dbReference>
<organism evidence="3 4">
    <name type="scientific">Knufia peltigerae</name>
    <dbReference type="NCBI Taxonomy" id="1002370"/>
    <lineage>
        <taxon>Eukaryota</taxon>
        <taxon>Fungi</taxon>
        <taxon>Dikarya</taxon>
        <taxon>Ascomycota</taxon>
        <taxon>Pezizomycotina</taxon>
        <taxon>Eurotiomycetes</taxon>
        <taxon>Chaetothyriomycetidae</taxon>
        <taxon>Chaetothyriales</taxon>
        <taxon>Trichomeriaceae</taxon>
        <taxon>Knufia</taxon>
    </lineage>
</organism>
<dbReference type="GO" id="GO:0051015">
    <property type="term" value="F:actin filament binding"/>
    <property type="evidence" value="ECO:0007669"/>
    <property type="project" value="TreeGrafter"/>
</dbReference>
<dbReference type="Proteomes" id="UP001172681">
    <property type="component" value="Unassembled WGS sequence"/>
</dbReference>
<dbReference type="InterPro" id="IPR036409">
    <property type="entry name" value="Aldolase_II/adducin_N_sf"/>
</dbReference>
<evidence type="ECO:0000256" key="1">
    <source>
        <dbReference type="SAM" id="MobiDB-lite"/>
    </source>
</evidence>
<evidence type="ECO:0000313" key="3">
    <source>
        <dbReference type="EMBL" id="KAJ9617977.1"/>
    </source>
</evidence>
<dbReference type="EMBL" id="JAPDRN010000148">
    <property type="protein sequence ID" value="KAJ9617977.1"/>
    <property type="molecule type" value="Genomic_DNA"/>
</dbReference>
<sequence length="341" mass="37129">MSAPVSTTQTSTTAAPQVLRLSDHDDDDNAVKQDSSSSGNRDRKDDKTNNAVSVPWDIPSPPTFQDPHEYRAHLKGRLALAFRIFAKYGYDEGVAGHITVKDPVDPTCFWVNPFGVSWARLQASDLILVNSQGTVVAGGPVRRLNTGAFMIHHAGKCLFLYTHTWSPVGEGTTNGLYSPRDAYLFLPGTQHAVHTARPEATCVAHSHTIYGRAFSALGRKLDIITQDSCVFYNSDFTGSALELGPGQAVADALGPENKLVILQNHGLLTVGRTVESAVFWFMSAEKCCQSQLAADAAARGRNQETIKVRHEDAKRAFETVGTEDMGWFSAMPTFDDMARVA</sequence>
<feature type="region of interest" description="Disordered" evidence="1">
    <location>
        <begin position="1"/>
        <end position="62"/>
    </location>
</feature>
<dbReference type="GO" id="GO:0005856">
    <property type="term" value="C:cytoskeleton"/>
    <property type="evidence" value="ECO:0007669"/>
    <property type="project" value="TreeGrafter"/>
</dbReference>
<dbReference type="SUPFAM" id="SSF53639">
    <property type="entry name" value="AraD/HMP-PK domain-like"/>
    <property type="match status" value="1"/>
</dbReference>
<keyword evidence="4" id="KW-1185">Reference proteome</keyword>
<dbReference type="Pfam" id="PF00596">
    <property type="entry name" value="Aldolase_II"/>
    <property type="match status" value="2"/>
</dbReference>
<gene>
    <name evidence="3" type="ORF">H2204_013269</name>
</gene>
<dbReference type="PANTHER" id="PTHR10672:SF41">
    <property type="entry name" value="CLASS II ALDOLASE_ADDUCIN DOMAIN PROTEIN (AFU_ORTHOLOGUE AFUA_3G01330)"/>
    <property type="match status" value="1"/>
</dbReference>
<protein>
    <recommendedName>
        <fullName evidence="2">Class II aldolase/adducin N-terminal domain-containing protein</fullName>
    </recommendedName>
</protein>
<comment type="caution">
    <text evidence="3">The sequence shown here is derived from an EMBL/GenBank/DDBJ whole genome shotgun (WGS) entry which is preliminary data.</text>
</comment>
<dbReference type="AlphaFoldDB" id="A0AA39CRH9"/>
<name>A0AA39CRH9_9EURO</name>